<protein>
    <submittedName>
        <fullName evidence="6">Rif-Orf7</fullName>
    </submittedName>
</protein>
<accession>A0A3S9GVD4</accession>
<dbReference type="Pfam" id="PF06722">
    <property type="entry name" value="EryCIII-like_C"/>
    <property type="match status" value="1"/>
</dbReference>
<keyword evidence="3" id="KW-0808">Transferase</keyword>
<dbReference type="GO" id="GO:0016758">
    <property type="term" value="F:hexosyltransferase activity"/>
    <property type="evidence" value="ECO:0007669"/>
    <property type="project" value="UniProtKB-ARBA"/>
</dbReference>
<dbReference type="PANTHER" id="PTHR48050">
    <property type="entry name" value="STEROL 3-BETA-GLUCOSYLTRANSFERASE"/>
    <property type="match status" value="1"/>
</dbReference>
<proteinExistence type="inferred from homology"/>
<evidence type="ECO:0000256" key="1">
    <source>
        <dbReference type="ARBA" id="ARBA00006962"/>
    </source>
</evidence>
<dbReference type="InterPro" id="IPR050426">
    <property type="entry name" value="Glycosyltransferase_28"/>
</dbReference>
<keyword evidence="2" id="KW-0328">Glycosyltransferase</keyword>
<evidence type="ECO:0000313" key="6">
    <source>
        <dbReference type="EMBL" id="AZO92750.1"/>
    </source>
</evidence>
<dbReference type="InterPro" id="IPR048284">
    <property type="entry name" value="EryCIII-like_N"/>
</dbReference>
<evidence type="ECO:0000256" key="3">
    <source>
        <dbReference type="ARBA" id="ARBA00022679"/>
    </source>
</evidence>
<reference evidence="6" key="1">
    <citation type="journal article" date="2018" name="Appl. Environ. Microbiol.">
        <title>Discovery of 16-demethylrifamycins by Removing Predominant Polyketide Biosynthetic Pathway in Micromonospora sp. TP-A0468.</title>
        <authorList>
            <person name="Zhou Q."/>
            <person name="Luo G.C."/>
            <person name="Zhang H."/>
            <person name="Tang G.L."/>
        </authorList>
    </citation>
    <scope>NUCLEOTIDE SEQUENCE</scope>
    <source>
        <strain evidence="6">TP-A0468</strain>
    </source>
</reference>
<dbReference type="GO" id="GO:0008194">
    <property type="term" value="F:UDP-glycosyltransferase activity"/>
    <property type="evidence" value="ECO:0007669"/>
    <property type="project" value="InterPro"/>
</dbReference>
<dbReference type="Pfam" id="PF21036">
    <property type="entry name" value="EryCIII-like_N"/>
    <property type="match status" value="1"/>
</dbReference>
<comment type="similarity">
    <text evidence="1">Belongs to the glycosyltransferase 28 family.</text>
</comment>
<dbReference type="AlphaFoldDB" id="A0A3S9GVD4"/>
<evidence type="ECO:0000259" key="5">
    <source>
        <dbReference type="Pfam" id="PF21036"/>
    </source>
</evidence>
<dbReference type="SUPFAM" id="SSF53756">
    <property type="entry name" value="UDP-Glycosyltransferase/glycogen phosphorylase"/>
    <property type="match status" value="1"/>
</dbReference>
<dbReference type="Gene3D" id="3.40.50.2000">
    <property type="entry name" value="Glycogen Phosphorylase B"/>
    <property type="match status" value="2"/>
</dbReference>
<dbReference type="InterPro" id="IPR002213">
    <property type="entry name" value="UDP_glucos_trans"/>
</dbReference>
<organism evidence="6">
    <name type="scientific">Micromonospora okii</name>
    <dbReference type="NCBI Taxonomy" id="1182970"/>
    <lineage>
        <taxon>Bacteria</taxon>
        <taxon>Bacillati</taxon>
        <taxon>Actinomycetota</taxon>
        <taxon>Actinomycetes</taxon>
        <taxon>Micromonosporales</taxon>
        <taxon>Micromonosporaceae</taxon>
        <taxon>Micromonospora</taxon>
    </lineage>
</organism>
<evidence type="ECO:0000259" key="4">
    <source>
        <dbReference type="Pfam" id="PF06722"/>
    </source>
</evidence>
<name>A0A3S9GVD4_9ACTN</name>
<feature type="domain" description="Erythromycin biosynthesis protein CIII-like C-terminal" evidence="4">
    <location>
        <begin position="233"/>
        <end position="377"/>
    </location>
</feature>
<dbReference type="InterPro" id="IPR010610">
    <property type="entry name" value="EryCIII-like_C"/>
</dbReference>
<dbReference type="PANTHER" id="PTHR48050:SF13">
    <property type="entry name" value="STEROL 3-BETA-GLUCOSYLTRANSFERASE UGT80A2"/>
    <property type="match status" value="1"/>
</dbReference>
<gene>
    <name evidence="6" type="ORF">mr_0615</name>
</gene>
<dbReference type="GO" id="GO:0017000">
    <property type="term" value="P:antibiotic biosynthetic process"/>
    <property type="evidence" value="ECO:0007669"/>
    <property type="project" value="UniProtKB-ARBA"/>
</dbReference>
<dbReference type="CDD" id="cd03784">
    <property type="entry name" value="GT1_Gtf-like"/>
    <property type="match status" value="1"/>
</dbReference>
<evidence type="ECO:0000256" key="2">
    <source>
        <dbReference type="ARBA" id="ARBA00022676"/>
    </source>
</evidence>
<dbReference type="EMBL" id="MH311780">
    <property type="protein sequence ID" value="AZO92750.1"/>
    <property type="molecule type" value="Genomic_DNA"/>
</dbReference>
<sequence>MKVIVCAGPSPSTVFSHVPLGAALRDAGHQVMMTSCLEEMVPTIVGVGFPAVPITDPDLPAEKIISPDGKMPQIPDVPIERERLTGRWYARLEAVTLDALLAFAEDWRPDVVVGGVNAYAAPLLATRLGVPYVRHAWDINDASEMDRGATEELGERLAELGLDGLPEPDMMIEITPPSLLLPDAAPAQMMRWIPGNSQCRLEPWMYTRGADARVGVTIGTGVMRHNELDFLQQIVENVTAVDAEVVVPVQNEAATLLSERVSGIRTGWIPLDILAPTCDVLVHQTGGSTMMTALSFGVPQILIPDPGMWRQTEMANRLAATGAAIVLTPEEATSDAIAKSCQEMISNPSYAAAAAELAREIAALPLPSEVARHIERLVRAAPRGRRA</sequence>
<feature type="domain" description="Erythromycin biosynthesis protein CIII-like N-terminal" evidence="5">
    <location>
        <begin position="23"/>
        <end position="219"/>
    </location>
</feature>